<evidence type="ECO:0000313" key="2">
    <source>
        <dbReference type="Proteomes" id="UP001180020"/>
    </source>
</evidence>
<comment type="caution">
    <text evidence="1">The sequence shown here is derived from an EMBL/GenBank/DDBJ whole genome shotgun (WGS) entry which is preliminary data.</text>
</comment>
<gene>
    <name evidence="1" type="ORF">QJS10_CPB22g00349</name>
</gene>
<sequence>MATNLEAFATSSTATPTMLRGRDILLLRPWISSPHRWEAPPVITRSFRTEDRSDVASEIRRRKSWVRAERSSWRVPRGIRVTQELDPDRESRNVSDVNVNTNIYRAQTLPRRPHTRVGHEHGIDIARARVGHDSNCLHFVMDTPETRLGHG</sequence>
<keyword evidence="2" id="KW-1185">Reference proteome</keyword>
<dbReference type="AlphaFoldDB" id="A0AAV9BZH3"/>
<organism evidence="1 2">
    <name type="scientific">Acorus calamus</name>
    <name type="common">Sweet flag</name>
    <dbReference type="NCBI Taxonomy" id="4465"/>
    <lineage>
        <taxon>Eukaryota</taxon>
        <taxon>Viridiplantae</taxon>
        <taxon>Streptophyta</taxon>
        <taxon>Embryophyta</taxon>
        <taxon>Tracheophyta</taxon>
        <taxon>Spermatophyta</taxon>
        <taxon>Magnoliopsida</taxon>
        <taxon>Liliopsida</taxon>
        <taxon>Acoraceae</taxon>
        <taxon>Acorus</taxon>
    </lineage>
</organism>
<protein>
    <submittedName>
        <fullName evidence="1">Uncharacterized protein</fullName>
    </submittedName>
</protein>
<reference evidence="1" key="2">
    <citation type="submission" date="2023-06" db="EMBL/GenBank/DDBJ databases">
        <authorList>
            <person name="Ma L."/>
            <person name="Liu K.-W."/>
            <person name="Li Z."/>
            <person name="Hsiao Y.-Y."/>
            <person name="Qi Y."/>
            <person name="Fu T."/>
            <person name="Tang G."/>
            <person name="Zhang D."/>
            <person name="Sun W.-H."/>
            <person name="Liu D.-K."/>
            <person name="Li Y."/>
            <person name="Chen G.-Z."/>
            <person name="Liu X.-D."/>
            <person name="Liao X.-Y."/>
            <person name="Jiang Y.-T."/>
            <person name="Yu X."/>
            <person name="Hao Y."/>
            <person name="Huang J."/>
            <person name="Zhao X.-W."/>
            <person name="Ke S."/>
            <person name="Chen Y.-Y."/>
            <person name="Wu W.-L."/>
            <person name="Hsu J.-L."/>
            <person name="Lin Y.-F."/>
            <person name="Huang M.-D."/>
            <person name="Li C.-Y."/>
            <person name="Huang L."/>
            <person name="Wang Z.-W."/>
            <person name="Zhao X."/>
            <person name="Zhong W.-Y."/>
            <person name="Peng D.-H."/>
            <person name="Ahmad S."/>
            <person name="Lan S."/>
            <person name="Zhang J.-S."/>
            <person name="Tsai W.-C."/>
            <person name="Van De Peer Y."/>
            <person name="Liu Z.-J."/>
        </authorList>
    </citation>
    <scope>NUCLEOTIDE SEQUENCE</scope>
    <source>
        <strain evidence="1">CP</strain>
        <tissue evidence="1">Leaves</tissue>
    </source>
</reference>
<proteinExistence type="predicted"/>
<reference evidence="1" key="1">
    <citation type="journal article" date="2023" name="Nat. Commun.">
        <title>Diploid and tetraploid genomes of Acorus and the evolution of monocots.</title>
        <authorList>
            <person name="Ma L."/>
            <person name="Liu K.W."/>
            <person name="Li Z."/>
            <person name="Hsiao Y.Y."/>
            <person name="Qi Y."/>
            <person name="Fu T."/>
            <person name="Tang G.D."/>
            <person name="Zhang D."/>
            <person name="Sun W.H."/>
            <person name="Liu D.K."/>
            <person name="Li Y."/>
            <person name="Chen G.Z."/>
            <person name="Liu X.D."/>
            <person name="Liao X.Y."/>
            <person name="Jiang Y.T."/>
            <person name="Yu X."/>
            <person name="Hao Y."/>
            <person name="Huang J."/>
            <person name="Zhao X.W."/>
            <person name="Ke S."/>
            <person name="Chen Y.Y."/>
            <person name="Wu W.L."/>
            <person name="Hsu J.L."/>
            <person name="Lin Y.F."/>
            <person name="Huang M.D."/>
            <person name="Li C.Y."/>
            <person name="Huang L."/>
            <person name="Wang Z.W."/>
            <person name="Zhao X."/>
            <person name="Zhong W.Y."/>
            <person name="Peng D.H."/>
            <person name="Ahmad S."/>
            <person name="Lan S."/>
            <person name="Zhang J.S."/>
            <person name="Tsai W.C."/>
            <person name="Van de Peer Y."/>
            <person name="Liu Z.J."/>
        </authorList>
    </citation>
    <scope>NUCLEOTIDE SEQUENCE</scope>
    <source>
        <strain evidence="1">CP</strain>
    </source>
</reference>
<accession>A0AAV9BZH3</accession>
<name>A0AAV9BZH3_ACOCL</name>
<dbReference type="Proteomes" id="UP001180020">
    <property type="component" value="Unassembled WGS sequence"/>
</dbReference>
<evidence type="ECO:0000313" key="1">
    <source>
        <dbReference type="EMBL" id="KAK1282298.1"/>
    </source>
</evidence>
<dbReference type="EMBL" id="JAUJYO010000022">
    <property type="protein sequence ID" value="KAK1282298.1"/>
    <property type="molecule type" value="Genomic_DNA"/>
</dbReference>